<reference evidence="4 5" key="1">
    <citation type="submission" date="2019-06" db="EMBL/GenBank/DDBJ databases">
        <title>Sequencing the genomes of 1000 actinobacteria strains.</title>
        <authorList>
            <person name="Klenk H.-P."/>
        </authorList>
    </citation>
    <scope>NUCLEOTIDE SEQUENCE [LARGE SCALE GENOMIC DNA]</scope>
    <source>
        <strain evidence="4 5">DSM 12362</strain>
    </source>
</reference>
<evidence type="ECO:0000313" key="5">
    <source>
        <dbReference type="Proteomes" id="UP000315133"/>
    </source>
</evidence>
<dbReference type="InterPro" id="IPR016938">
    <property type="entry name" value="UPF0317"/>
</dbReference>
<dbReference type="NCBIfam" id="NF003969">
    <property type="entry name" value="PRK05463.1"/>
    <property type="match status" value="1"/>
</dbReference>
<keyword evidence="2 3" id="KW-0456">Lyase</keyword>
<dbReference type="PANTHER" id="PTHR32022">
    <property type="entry name" value="D-GLUTAMATE CYCLASE, MITOCHONDRIAL"/>
    <property type="match status" value="1"/>
</dbReference>
<dbReference type="EMBL" id="VFPU01000001">
    <property type="protein sequence ID" value="TQM96154.1"/>
    <property type="molecule type" value="Genomic_DNA"/>
</dbReference>
<sequence>MDTRTLPDRDARAAMPPSRARALFAAGLEVPTTGWSAGYAQANLIAVPRELAFDMLLFATRNPKPCPVLEVLEAGSVRAPEGSAVYGDPGADVRVDVPRYRIWRHGELVEEVPDVLDHWRDDLVTFLIGCSFTFEHPMTEAGIPMRHQDAGRNVSMYRTSTRCQPAGELRGPLVVSMRRVPASQVADAVRITSRYPAVHGAPVHVGDPAQLGITDLDRPDFGDPPVVEEGDVPVFWACGVTPQAMVLESRPEIAITHAPGHMLITDAKDVVYAVP</sequence>
<dbReference type="GO" id="GO:0016829">
    <property type="term" value="F:lyase activity"/>
    <property type="evidence" value="ECO:0007669"/>
    <property type="project" value="UniProtKB-KW"/>
</dbReference>
<dbReference type="Gene3D" id="3.40.1640.10">
    <property type="entry name" value="PSTPO5379-like"/>
    <property type="match status" value="1"/>
</dbReference>
<name>A0A543KM90_9MICO</name>
<dbReference type="Gene3D" id="3.30.2040.10">
    <property type="entry name" value="PSTPO5379-like domain"/>
    <property type="match status" value="1"/>
</dbReference>
<keyword evidence="5" id="KW-1185">Reference proteome</keyword>
<organism evidence="4 5">
    <name type="scientific">Ornithinimicrobium humiphilum</name>
    <dbReference type="NCBI Taxonomy" id="125288"/>
    <lineage>
        <taxon>Bacteria</taxon>
        <taxon>Bacillati</taxon>
        <taxon>Actinomycetota</taxon>
        <taxon>Actinomycetes</taxon>
        <taxon>Micrococcales</taxon>
        <taxon>Ornithinimicrobiaceae</taxon>
        <taxon>Ornithinimicrobium</taxon>
    </lineage>
</organism>
<dbReference type="HAMAP" id="MF_01830">
    <property type="entry name" value="Hydro_lyase"/>
    <property type="match status" value="1"/>
</dbReference>
<dbReference type="InterPro" id="IPR009906">
    <property type="entry name" value="D-Glu_cyclase"/>
</dbReference>
<dbReference type="FunFam" id="3.30.2040.10:FF:000001">
    <property type="entry name" value="D-glutamate cyclase, mitochondrial"/>
    <property type="match status" value="1"/>
</dbReference>
<protein>
    <recommendedName>
        <fullName evidence="3">Putative hydro-lyase FB476_1017</fullName>
        <ecNumber evidence="3">4.2.1.-</ecNumber>
    </recommendedName>
</protein>
<evidence type="ECO:0000256" key="3">
    <source>
        <dbReference type="HAMAP-Rule" id="MF_01830"/>
    </source>
</evidence>
<dbReference type="PIRSF" id="PIRSF029755">
    <property type="entry name" value="UCP029755"/>
    <property type="match status" value="1"/>
</dbReference>
<proteinExistence type="inferred from homology"/>
<accession>A0A543KM90</accession>
<dbReference type="PANTHER" id="PTHR32022:SF10">
    <property type="entry name" value="D-GLUTAMATE CYCLASE, MITOCHONDRIAL"/>
    <property type="match status" value="1"/>
</dbReference>
<dbReference type="SUPFAM" id="SSF160920">
    <property type="entry name" value="PSTPO5379-like"/>
    <property type="match status" value="1"/>
</dbReference>
<dbReference type="Pfam" id="PF07286">
    <property type="entry name" value="D-Glu_cyclase"/>
    <property type="match status" value="1"/>
</dbReference>
<dbReference type="Proteomes" id="UP000315133">
    <property type="component" value="Unassembled WGS sequence"/>
</dbReference>
<dbReference type="OrthoDB" id="149585at2"/>
<evidence type="ECO:0000256" key="2">
    <source>
        <dbReference type="ARBA" id="ARBA00023239"/>
    </source>
</evidence>
<dbReference type="RefSeq" id="WP_141817814.1">
    <property type="nucleotide sequence ID" value="NZ_VFPU01000001.1"/>
</dbReference>
<comment type="similarity">
    <text evidence="1 3">Belongs to the D-glutamate cyclase family.</text>
</comment>
<gene>
    <name evidence="4" type="ORF">FB476_1017</name>
</gene>
<dbReference type="InterPro" id="IPR038021">
    <property type="entry name" value="Putative_hydro-lyase"/>
</dbReference>
<comment type="caution">
    <text evidence="4">The sequence shown here is derived from an EMBL/GenBank/DDBJ whole genome shotgun (WGS) entry which is preliminary data.</text>
</comment>
<evidence type="ECO:0000313" key="4">
    <source>
        <dbReference type="EMBL" id="TQM96154.1"/>
    </source>
</evidence>
<dbReference type="AlphaFoldDB" id="A0A543KM90"/>
<dbReference type="EC" id="4.2.1.-" evidence="3"/>
<evidence type="ECO:0000256" key="1">
    <source>
        <dbReference type="ARBA" id="ARBA00007896"/>
    </source>
</evidence>